<proteinExistence type="inferred from homology"/>
<keyword evidence="5" id="KW-0560">Oxidoreductase</keyword>
<dbReference type="InterPro" id="IPR050416">
    <property type="entry name" value="FAD-linked_Oxidoreductase"/>
</dbReference>
<protein>
    <recommendedName>
        <fullName evidence="6">FAD-binding PCMH-type domain-containing protein</fullName>
    </recommendedName>
</protein>
<dbReference type="Proteomes" id="UP001302126">
    <property type="component" value="Unassembled WGS sequence"/>
</dbReference>
<dbReference type="SUPFAM" id="SSF56176">
    <property type="entry name" value="FAD-binding/transporter-associated domain-like"/>
    <property type="match status" value="1"/>
</dbReference>
<dbReference type="GO" id="GO:0016491">
    <property type="term" value="F:oxidoreductase activity"/>
    <property type="evidence" value="ECO:0007669"/>
    <property type="project" value="UniProtKB-KW"/>
</dbReference>
<evidence type="ECO:0000256" key="1">
    <source>
        <dbReference type="ARBA" id="ARBA00001974"/>
    </source>
</evidence>
<keyword evidence="3" id="KW-0285">Flavoprotein</keyword>
<dbReference type="GO" id="GO:0071949">
    <property type="term" value="F:FAD binding"/>
    <property type="evidence" value="ECO:0007669"/>
    <property type="project" value="InterPro"/>
</dbReference>
<sequence>MYPLGSTPFTSLLSSYLQVVPLFSSPSSIISSGIPPDLHSSLAPLLSTSAQILFPSSPSWEKYSARWRSDSTKPTYSLIVVPATEEDVATTVKYASFHNIPFFGTSGGHASYSGLQELRDGIGISLTALDKIFLDKDGKTATIQGGANVAQVINYLWERGKQTTTGTCGCVGVVSPGLGGGHGLLQGKYGLVGDQIVSARLVLWDGETITVSEKEHRGLFWGLRGAGHNFGIVTELKVKVYDVTEKEETEWSYEGFTFTGEKLEKIYEVAQEKMRVQGKELVIWSLWGRGGGVSDQPVINLQFIYNGPDATLKTITKDVLATIGPAAGYESGHSVSYPDLIKWMGNGIGSFICQKGNNAFTRAAYVREYEIPALRKWYDRYSEMLKKEPGLGNSVALVEGYSTQGVEGVPEDSTAFPHRGQRVLLAPVFFWEKGNATLDERAAYWGKELWEVSSGSTERRVYVNYAFGDEPLESIYGYEPWRLEKLRKLKKQYDPKGQFSYMVPFEEDISYDL</sequence>
<dbReference type="InterPro" id="IPR006094">
    <property type="entry name" value="Oxid_FAD_bind_N"/>
</dbReference>
<comment type="caution">
    <text evidence="7">The sequence shown here is derived from an EMBL/GenBank/DDBJ whole genome shotgun (WGS) entry which is preliminary data.</text>
</comment>
<dbReference type="PANTHER" id="PTHR42973">
    <property type="entry name" value="BINDING OXIDOREDUCTASE, PUTATIVE (AFU_ORTHOLOGUE AFUA_1G17690)-RELATED"/>
    <property type="match status" value="1"/>
</dbReference>
<dbReference type="EMBL" id="MU864586">
    <property type="protein sequence ID" value="KAK4183013.1"/>
    <property type="molecule type" value="Genomic_DNA"/>
</dbReference>
<comment type="cofactor">
    <cofactor evidence="1">
        <name>FAD</name>
        <dbReference type="ChEBI" id="CHEBI:57692"/>
    </cofactor>
</comment>
<dbReference type="InterPro" id="IPR016166">
    <property type="entry name" value="FAD-bd_PCMH"/>
</dbReference>
<dbReference type="PANTHER" id="PTHR42973:SF9">
    <property type="entry name" value="FAD-BINDING PCMH-TYPE DOMAIN-CONTAINING PROTEIN-RELATED"/>
    <property type="match status" value="1"/>
</dbReference>
<dbReference type="Pfam" id="PF01565">
    <property type="entry name" value="FAD_binding_4"/>
    <property type="match status" value="1"/>
</dbReference>
<evidence type="ECO:0000256" key="5">
    <source>
        <dbReference type="ARBA" id="ARBA00023002"/>
    </source>
</evidence>
<evidence type="ECO:0000256" key="4">
    <source>
        <dbReference type="ARBA" id="ARBA00022827"/>
    </source>
</evidence>
<evidence type="ECO:0000313" key="8">
    <source>
        <dbReference type="Proteomes" id="UP001302126"/>
    </source>
</evidence>
<reference evidence="7" key="1">
    <citation type="journal article" date="2023" name="Mol. Phylogenet. Evol.">
        <title>Genome-scale phylogeny and comparative genomics of the fungal order Sordariales.</title>
        <authorList>
            <person name="Hensen N."/>
            <person name="Bonometti L."/>
            <person name="Westerberg I."/>
            <person name="Brannstrom I.O."/>
            <person name="Guillou S."/>
            <person name="Cros-Aarteil S."/>
            <person name="Calhoun S."/>
            <person name="Haridas S."/>
            <person name="Kuo A."/>
            <person name="Mondo S."/>
            <person name="Pangilinan J."/>
            <person name="Riley R."/>
            <person name="LaButti K."/>
            <person name="Andreopoulos B."/>
            <person name="Lipzen A."/>
            <person name="Chen C."/>
            <person name="Yan M."/>
            <person name="Daum C."/>
            <person name="Ng V."/>
            <person name="Clum A."/>
            <person name="Steindorff A."/>
            <person name="Ohm R.A."/>
            <person name="Martin F."/>
            <person name="Silar P."/>
            <person name="Natvig D.O."/>
            <person name="Lalanne C."/>
            <person name="Gautier V."/>
            <person name="Ament-Velasquez S.L."/>
            <person name="Kruys A."/>
            <person name="Hutchinson M.I."/>
            <person name="Powell A.J."/>
            <person name="Barry K."/>
            <person name="Miller A.N."/>
            <person name="Grigoriev I.V."/>
            <person name="Debuchy R."/>
            <person name="Gladieux P."/>
            <person name="Hiltunen Thoren M."/>
            <person name="Johannesson H."/>
        </authorList>
    </citation>
    <scope>NUCLEOTIDE SEQUENCE</scope>
    <source>
        <strain evidence="7">PSN309</strain>
    </source>
</reference>
<dbReference type="InterPro" id="IPR016169">
    <property type="entry name" value="FAD-bd_PCMH_sub2"/>
</dbReference>
<dbReference type="PROSITE" id="PS51387">
    <property type="entry name" value="FAD_PCMH"/>
    <property type="match status" value="1"/>
</dbReference>
<comment type="similarity">
    <text evidence="2">Belongs to the oxygen-dependent FAD-linked oxidoreductase family.</text>
</comment>
<evidence type="ECO:0000313" key="7">
    <source>
        <dbReference type="EMBL" id="KAK4183013.1"/>
    </source>
</evidence>
<gene>
    <name evidence="7" type="ORF">QBC35DRAFT_526362</name>
</gene>
<dbReference type="Pfam" id="PF08031">
    <property type="entry name" value="BBE"/>
    <property type="match status" value="1"/>
</dbReference>
<dbReference type="InterPro" id="IPR036318">
    <property type="entry name" value="FAD-bd_PCMH-like_sf"/>
</dbReference>
<dbReference type="Gene3D" id="3.40.462.20">
    <property type="match status" value="1"/>
</dbReference>
<evidence type="ECO:0000256" key="3">
    <source>
        <dbReference type="ARBA" id="ARBA00022630"/>
    </source>
</evidence>
<keyword evidence="4" id="KW-0274">FAD</keyword>
<dbReference type="InterPro" id="IPR012951">
    <property type="entry name" value="BBE"/>
</dbReference>
<feature type="domain" description="FAD-binding PCMH-type" evidence="6">
    <location>
        <begin position="72"/>
        <end position="243"/>
    </location>
</feature>
<dbReference type="AlphaFoldDB" id="A0AAN6WJY4"/>
<dbReference type="Gene3D" id="3.30.465.10">
    <property type="match status" value="1"/>
</dbReference>
<accession>A0AAN6WJY4</accession>
<evidence type="ECO:0000256" key="2">
    <source>
        <dbReference type="ARBA" id="ARBA00005466"/>
    </source>
</evidence>
<organism evidence="7 8">
    <name type="scientific">Podospora australis</name>
    <dbReference type="NCBI Taxonomy" id="1536484"/>
    <lineage>
        <taxon>Eukaryota</taxon>
        <taxon>Fungi</taxon>
        <taxon>Dikarya</taxon>
        <taxon>Ascomycota</taxon>
        <taxon>Pezizomycotina</taxon>
        <taxon>Sordariomycetes</taxon>
        <taxon>Sordariomycetidae</taxon>
        <taxon>Sordariales</taxon>
        <taxon>Podosporaceae</taxon>
        <taxon>Podospora</taxon>
    </lineage>
</organism>
<reference evidence="7" key="2">
    <citation type="submission" date="2023-05" db="EMBL/GenBank/DDBJ databases">
        <authorList>
            <consortium name="Lawrence Berkeley National Laboratory"/>
            <person name="Steindorff A."/>
            <person name="Hensen N."/>
            <person name="Bonometti L."/>
            <person name="Westerberg I."/>
            <person name="Brannstrom I.O."/>
            <person name="Guillou S."/>
            <person name="Cros-Aarteil S."/>
            <person name="Calhoun S."/>
            <person name="Haridas S."/>
            <person name="Kuo A."/>
            <person name="Mondo S."/>
            <person name="Pangilinan J."/>
            <person name="Riley R."/>
            <person name="Labutti K."/>
            <person name="Andreopoulos B."/>
            <person name="Lipzen A."/>
            <person name="Chen C."/>
            <person name="Yanf M."/>
            <person name="Daum C."/>
            <person name="Ng V."/>
            <person name="Clum A."/>
            <person name="Ohm R."/>
            <person name="Martin F."/>
            <person name="Silar P."/>
            <person name="Natvig D."/>
            <person name="Lalanne C."/>
            <person name="Gautier V."/>
            <person name="Ament-Velasquez S.L."/>
            <person name="Kruys A."/>
            <person name="Hutchinson M.I."/>
            <person name="Powell A.J."/>
            <person name="Barry K."/>
            <person name="Miller A.N."/>
            <person name="Grigoriev I.V."/>
            <person name="Debuchy R."/>
            <person name="Gladieux P."/>
            <person name="Thoren M.H."/>
            <person name="Johannesson H."/>
        </authorList>
    </citation>
    <scope>NUCLEOTIDE SEQUENCE</scope>
    <source>
        <strain evidence="7">PSN309</strain>
    </source>
</reference>
<keyword evidence="8" id="KW-1185">Reference proteome</keyword>
<evidence type="ECO:0000259" key="6">
    <source>
        <dbReference type="PROSITE" id="PS51387"/>
    </source>
</evidence>
<name>A0AAN6WJY4_9PEZI</name>